<proteinExistence type="predicted"/>
<sequence>MLSNFGSGLRLQSGNKPFFSIFKPHLNSPQITILSQTLTLTMATHSASNTRRPTCPFCSRPTRFCLCTRFKTPILENSIAVTILQHSLEKKHPLNSAKIATLGLKNVDFASVSDVISEARFDLRLLDPDLEPGHDDSIENHKKIESFRPRAISFTVEKKGISRDFDELLVDGAAIDGIRNGFTVKKTQRNRDHEFVEEFEIVVPPRSVLLFPSEDSIGVEDIDFDVENVIVLDGTWSKATKMYKENPWLKLLPHLKLDVEKLSLYGEVRRQPRAGCLSTIESIVYALKAIGEDLDGLDRLLDVFESMVVDQRRCKDERLKATLDQCKTLL</sequence>
<accession>A0ACB8XUD4</accession>
<name>A0ACB8XUD4_ARCLA</name>
<reference evidence="1 2" key="2">
    <citation type="journal article" date="2022" name="Mol. Ecol. Resour.">
        <title>The genomes of chicory, endive, great burdock and yacon provide insights into Asteraceae paleo-polyploidization history and plant inulin production.</title>
        <authorList>
            <person name="Fan W."/>
            <person name="Wang S."/>
            <person name="Wang H."/>
            <person name="Wang A."/>
            <person name="Jiang F."/>
            <person name="Liu H."/>
            <person name="Zhao H."/>
            <person name="Xu D."/>
            <person name="Zhang Y."/>
        </authorList>
    </citation>
    <scope>NUCLEOTIDE SEQUENCE [LARGE SCALE GENOMIC DNA]</scope>
    <source>
        <strain evidence="2">cv. Niubang</strain>
    </source>
</reference>
<evidence type="ECO:0000313" key="1">
    <source>
        <dbReference type="EMBL" id="KAI3673801.1"/>
    </source>
</evidence>
<protein>
    <submittedName>
        <fullName evidence="1">Uncharacterized protein</fullName>
    </submittedName>
</protein>
<evidence type="ECO:0000313" key="2">
    <source>
        <dbReference type="Proteomes" id="UP001055879"/>
    </source>
</evidence>
<reference evidence="2" key="1">
    <citation type="journal article" date="2022" name="Mol. Ecol. Resour.">
        <title>The genomes of chicory, endive, great burdock and yacon provide insights into Asteraceae palaeo-polyploidization history and plant inulin production.</title>
        <authorList>
            <person name="Fan W."/>
            <person name="Wang S."/>
            <person name="Wang H."/>
            <person name="Wang A."/>
            <person name="Jiang F."/>
            <person name="Liu H."/>
            <person name="Zhao H."/>
            <person name="Xu D."/>
            <person name="Zhang Y."/>
        </authorList>
    </citation>
    <scope>NUCLEOTIDE SEQUENCE [LARGE SCALE GENOMIC DNA]</scope>
    <source>
        <strain evidence="2">cv. Niubang</strain>
    </source>
</reference>
<organism evidence="1 2">
    <name type="scientific">Arctium lappa</name>
    <name type="common">Greater burdock</name>
    <name type="synonym">Lappa major</name>
    <dbReference type="NCBI Taxonomy" id="4217"/>
    <lineage>
        <taxon>Eukaryota</taxon>
        <taxon>Viridiplantae</taxon>
        <taxon>Streptophyta</taxon>
        <taxon>Embryophyta</taxon>
        <taxon>Tracheophyta</taxon>
        <taxon>Spermatophyta</taxon>
        <taxon>Magnoliopsida</taxon>
        <taxon>eudicotyledons</taxon>
        <taxon>Gunneridae</taxon>
        <taxon>Pentapetalae</taxon>
        <taxon>asterids</taxon>
        <taxon>campanulids</taxon>
        <taxon>Asterales</taxon>
        <taxon>Asteraceae</taxon>
        <taxon>Carduoideae</taxon>
        <taxon>Cardueae</taxon>
        <taxon>Arctiinae</taxon>
        <taxon>Arctium</taxon>
    </lineage>
</organism>
<dbReference type="EMBL" id="CM042061">
    <property type="protein sequence ID" value="KAI3673801.1"/>
    <property type="molecule type" value="Genomic_DNA"/>
</dbReference>
<keyword evidence="2" id="KW-1185">Reference proteome</keyword>
<dbReference type="Proteomes" id="UP001055879">
    <property type="component" value="Linkage Group LG15"/>
</dbReference>
<comment type="caution">
    <text evidence="1">The sequence shown here is derived from an EMBL/GenBank/DDBJ whole genome shotgun (WGS) entry which is preliminary data.</text>
</comment>
<gene>
    <name evidence="1" type="ORF">L6452_39931</name>
</gene>